<organism evidence="2 3">
    <name type="scientific">Azospirillum oleiclasticum</name>
    <dbReference type="NCBI Taxonomy" id="2735135"/>
    <lineage>
        <taxon>Bacteria</taxon>
        <taxon>Pseudomonadati</taxon>
        <taxon>Pseudomonadota</taxon>
        <taxon>Alphaproteobacteria</taxon>
        <taxon>Rhodospirillales</taxon>
        <taxon>Azospirillaceae</taxon>
        <taxon>Azospirillum</taxon>
    </lineage>
</organism>
<proteinExistence type="predicted"/>
<name>A0ABX2TBP9_9PROT</name>
<evidence type="ECO:0000313" key="2">
    <source>
        <dbReference type="EMBL" id="NYZ21720.1"/>
    </source>
</evidence>
<dbReference type="NCBIfam" id="TIGR01537">
    <property type="entry name" value="portal_HK97"/>
    <property type="match status" value="1"/>
</dbReference>
<protein>
    <submittedName>
        <fullName evidence="2">Phage portal protein</fullName>
    </submittedName>
</protein>
<dbReference type="RefSeq" id="WP_180283497.1">
    <property type="nucleotide sequence ID" value="NZ_JABFDB010000013.1"/>
</dbReference>
<dbReference type="InterPro" id="IPR006427">
    <property type="entry name" value="Portal_HK97"/>
</dbReference>
<feature type="region of interest" description="Disordered" evidence="1">
    <location>
        <begin position="382"/>
        <end position="413"/>
    </location>
</feature>
<evidence type="ECO:0000313" key="3">
    <source>
        <dbReference type="Proteomes" id="UP000584642"/>
    </source>
</evidence>
<dbReference type="Pfam" id="PF04860">
    <property type="entry name" value="Phage_portal"/>
    <property type="match status" value="1"/>
</dbReference>
<dbReference type="Proteomes" id="UP000584642">
    <property type="component" value="Unassembled WGS sequence"/>
</dbReference>
<keyword evidence="3" id="KW-1185">Reference proteome</keyword>
<reference evidence="2 3" key="1">
    <citation type="submission" date="2020-05" db="EMBL/GenBank/DDBJ databases">
        <title>Azospirillum oleiclasticum sp. nov, a nitrogen-fixing and heavy crude oil-emulsifying bacterium isolated from the crude oil of Yumen Oilfield.</title>
        <authorList>
            <person name="Wu D."/>
            <person name="Cai M."/>
            <person name="Zhang X."/>
        </authorList>
    </citation>
    <scope>NUCLEOTIDE SEQUENCE [LARGE SCALE GENOMIC DNA]</scope>
    <source>
        <strain evidence="2 3">ROY-1-1-2</strain>
    </source>
</reference>
<accession>A0ABX2TBP9</accession>
<sequence>MLHRLKSIFGLETKATSTFSEFEALLSSRRPTAAGVSVGPEAAMRCSPAFACIRIIGETVEQVPLHLYRKLPDGGRERVTDHPAARLLKAPNEFTTAGEFKLLLGTHLAAYGNAYAWTGRDDAGNPVEAIPLDPRRVSVKPDYLTMAPQYTVTAGNGTQRTYSRADVLHVRGPGLDVYRGTAPVELAREAIGLSLTLESHCGSLFGRGAKPSGVLKVKGKKSPEALARIRALFSQFYGGADAEHRTMLLDEDTDFTQVQLNSVDAQTLEMRRFQVAEISRYWRIPLSLLNDLERVTHANAESLAMQFVQFTMLPVFRSISDALALTLLRPEERDDLFFDWVVDDFVRADLATRMQAYATGISHSILSPDEARQMENRGRIPDGSGATFTRPVNVGVQPPAGAAAARTEDTADA</sequence>
<dbReference type="EMBL" id="JABFDB010000013">
    <property type="protein sequence ID" value="NYZ21720.1"/>
    <property type="molecule type" value="Genomic_DNA"/>
</dbReference>
<gene>
    <name evidence="2" type="ORF">HND93_18555</name>
</gene>
<comment type="caution">
    <text evidence="2">The sequence shown here is derived from an EMBL/GenBank/DDBJ whole genome shotgun (WGS) entry which is preliminary data.</text>
</comment>
<dbReference type="InterPro" id="IPR006944">
    <property type="entry name" value="Phage/GTA_portal"/>
</dbReference>
<evidence type="ECO:0000256" key="1">
    <source>
        <dbReference type="SAM" id="MobiDB-lite"/>
    </source>
</evidence>